<accession>A0A7W4IF55</accession>
<dbReference type="Proteomes" id="UP000589085">
    <property type="component" value="Unassembled WGS sequence"/>
</dbReference>
<comment type="caution">
    <text evidence="1">The sequence shown here is derived from an EMBL/GenBank/DDBJ whole genome shotgun (WGS) entry which is preliminary data.</text>
</comment>
<reference evidence="1 2" key="1">
    <citation type="submission" date="2020-04" db="EMBL/GenBank/DDBJ databases">
        <title>Description of novel Gluconacetobacter.</title>
        <authorList>
            <person name="Sombolestani A."/>
        </authorList>
    </citation>
    <scope>NUCLEOTIDE SEQUENCE [LARGE SCALE GENOMIC DNA]</scope>
    <source>
        <strain evidence="1 2">LMG 19747</strain>
    </source>
</reference>
<dbReference type="AlphaFoldDB" id="A0A7W4IF55"/>
<proteinExistence type="predicted"/>
<gene>
    <name evidence="1" type="ORF">HLH48_15770</name>
</gene>
<protein>
    <submittedName>
        <fullName evidence="1">Uncharacterized protein</fullName>
    </submittedName>
</protein>
<name>A0A7W4IF55_9PROT</name>
<evidence type="ECO:0000313" key="2">
    <source>
        <dbReference type="Proteomes" id="UP000589085"/>
    </source>
</evidence>
<dbReference type="EMBL" id="JABEQJ010000022">
    <property type="protein sequence ID" value="MBB2161612.1"/>
    <property type="molecule type" value="Genomic_DNA"/>
</dbReference>
<evidence type="ECO:0000313" key="1">
    <source>
        <dbReference type="EMBL" id="MBB2161612.1"/>
    </source>
</evidence>
<sequence>MKDEFMTSAPIAMGLSAAPAQYPPAGFAPPGIALIAFHIAESQAIEEGCDPSTDYRPTALSQTDQHNEIAAAIAAARSRARLALADHHWTQAIKLVRALQGSRSGREQLAAASMFGVDLGAVLERARA</sequence>
<organism evidence="1 2">
    <name type="scientific">Gluconacetobacter sacchari</name>
    <dbReference type="NCBI Taxonomy" id="92759"/>
    <lineage>
        <taxon>Bacteria</taxon>
        <taxon>Pseudomonadati</taxon>
        <taxon>Pseudomonadota</taxon>
        <taxon>Alphaproteobacteria</taxon>
        <taxon>Acetobacterales</taxon>
        <taxon>Acetobacteraceae</taxon>
        <taxon>Gluconacetobacter</taxon>
    </lineage>
</organism>
<dbReference type="RefSeq" id="WP_182998440.1">
    <property type="nucleotide sequence ID" value="NZ_JABEQJ010000022.1"/>
</dbReference>